<dbReference type="EMBL" id="ML979139">
    <property type="protein sequence ID" value="KAF1913181.1"/>
    <property type="molecule type" value="Genomic_DNA"/>
</dbReference>
<dbReference type="SUPFAM" id="SSF57850">
    <property type="entry name" value="RING/U-box"/>
    <property type="match status" value="1"/>
</dbReference>
<dbReference type="OrthoDB" id="3687364at2759"/>
<evidence type="ECO:0000313" key="4">
    <source>
        <dbReference type="Proteomes" id="UP000800096"/>
    </source>
</evidence>
<dbReference type="Pfam" id="PF13639">
    <property type="entry name" value="zf-RING_2"/>
    <property type="match status" value="1"/>
</dbReference>
<gene>
    <name evidence="3" type="ORF">BDU57DRAFT_458037</name>
</gene>
<dbReference type="PROSITE" id="PS50089">
    <property type="entry name" value="ZF_RING_2"/>
    <property type="match status" value="1"/>
</dbReference>
<feature type="domain" description="RING-type" evidence="2">
    <location>
        <begin position="37"/>
        <end position="84"/>
    </location>
</feature>
<reference evidence="3" key="1">
    <citation type="journal article" date="2020" name="Stud. Mycol.">
        <title>101 Dothideomycetes genomes: a test case for predicting lifestyles and emergence of pathogens.</title>
        <authorList>
            <person name="Haridas S."/>
            <person name="Albert R."/>
            <person name="Binder M."/>
            <person name="Bloem J."/>
            <person name="Labutti K."/>
            <person name="Salamov A."/>
            <person name="Andreopoulos B."/>
            <person name="Baker S."/>
            <person name="Barry K."/>
            <person name="Bills G."/>
            <person name="Bluhm B."/>
            <person name="Cannon C."/>
            <person name="Castanera R."/>
            <person name="Culley D."/>
            <person name="Daum C."/>
            <person name="Ezra D."/>
            <person name="Gonzalez J."/>
            <person name="Henrissat B."/>
            <person name="Kuo A."/>
            <person name="Liang C."/>
            <person name="Lipzen A."/>
            <person name="Lutzoni F."/>
            <person name="Magnuson J."/>
            <person name="Mondo S."/>
            <person name="Nolan M."/>
            <person name="Ohm R."/>
            <person name="Pangilinan J."/>
            <person name="Park H.-J."/>
            <person name="Ramirez L."/>
            <person name="Alfaro M."/>
            <person name="Sun H."/>
            <person name="Tritt A."/>
            <person name="Yoshinaga Y."/>
            <person name="Zwiers L.-H."/>
            <person name="Turgeon B."/>
            <person name="Goodwin S."/>
            <person name="Spatafora J."/>
            <person name="Crous P."/>
            <person name="Grigoriev I."/>
        </authorList>
    </citation>
    <scope>NUCLEOTIDE SEQUENCE</scope>
    <source>
        <strain evidence="3">HMLAC05119</strain>
    </source>
</reference>
<evidence type="ECO:0000259" key="2">
    <source>
        <dbReference type="PROSITE" id="PS50089"/>
    </source>
</evidence>
<keyword evidence="1" id="KW-0479">Metal-binding</keyword>
<accession>A0A6A5QC49</accession>
<keyword evidence="4" id="KW-1185">Reference proteome</keyword>
<dbReference type="SMART" id="SM00184">
    <property type="entry name" value="RING"/>
    <property type="match status" value="1"/>
</dbReference>
<dbReference type="Proteomes" id="UP000800096">
    <property type="component" value="Unassembled WGS sequence"/>
</dbReference>
<dbReference type="GO" id="GO:0008270">
    <property type="term" value="F:zinc ion binding"/>
    <property type="evidence" value="ECO:0007669"/>
    <property type="project" value="UniProtKB-KW"/>
</dbReference>
<name>A0A6A5QC49_AMPQU</name>
<dbReference type="AlphaFoldDB" id="A0A6A5QC49"/>
<organism evidence="3 4">
    <name type="scientific">Ampelomyces quisqualis</name>
    <name type="common">Powdery mildew agent</name>
    <dbReference type="NCBI Taxonomy" id="50730"/>
    <lineage>
        <taxon>Eukaryota</taxon>
        <taxon>Fungi</taxon>
        <taxon>Dikarya</taxon>
        <taxon>Ascomycota</taxon>
        <taxon>Pezizomycotina</taxon>
        <taxon>Dothideomycetes</taxon>
        <taxon>Pleosporomycetidae</taxon>
        <taxon>Pleosporales</taxon>
        <taxon>Pleosporineae</taxon>
        <taxon>Phaeosphaeriaceae</taxon>
        <taxon>Ampelomyces</taxon>
    </lineage>
</organism>
<evidence type="ECO:0000256" key="1">
    <source>
        <dbReference type="PROSITE-ProRule" id="PRU00175"/>
    </source>
</evidence>
<dbReference type="InterPro" id="IPR001841">
    <property type="entry name" value="Znf_RING"/>
</dbReference>
<dbReference type="Gene3D" id="3.30.40.10">
    <property type="entry name" value="Zinc/RING finger domain, C3HC4 (zinc finger)"/>
    <property type="match status" value="1"/>
</dbReference>
<protein>
    <recommendedName>
        <fullName evidence="2">RING-type domain-containing protein</fullName>
    </recommendedName>
</protein>
<keyword evidence="1" id="KW-0863">Zinc-finger</keyword>
<proteinExistence type="predicted"/>
<sequence>MFDINSYRPARLSDTYHSYQHIFDISDHHPDPLANCCCICYNPYRFATMDPEAEDPVQLPCGHVFGEMCVFLWAETSNTCPMCRAELDLQNDTDADMLIFEHSSSQGQMDIDGESQDEYFDAQERCADDECEAEYFDAQESCADSHHHSCEDSPLGEPYPALEKYAYPVDLVQAKDSHFDELIKCHEKWMITSFDDDDDYDSEDEFAVTYFDVFPY</sequence>
<evidence type="ECO:0000313" key="3">
    <source>
        <dbReference type="EMBL" id="KAF1913181.1"/>
    </source>
</evidence>
<dbReference type="InterPro" id="IPR013083">
    <property type="entry name" value="Znf_RING/FYVE/PHD"/>
</dbReference>
<keyword evidence="1" id="KW-0862">Zinc</keyword>